<dbReference type="EMBL" id="LYMM01000001">
    <property type="protein sequence ID" value="PNU06653.1"/>
    <property type="molecule type" value="Genomic_DNA"/>
</dbReference>
<keyword evidence="2" id="KW-0732">Signal</keyword>
<dbReference type="SUPFAM" id="SSF47473">
    <property type="entry name" value="EF-hand"/>
    <property type="match status" value="1"/>
</dbReference>
<organism evidence="4 5">
    <name type="scientific">Novosphingobium guangzhouense</name>
    <dbReference type="NCBI Taxonomy" id="1850347"/>
    <lineage>
        <taxon>Bacteria</taxon>
        <taxon>Pseudomonadati</taxon>
        <taxon>Pseudomonadota</taxon>
        <taxon>Alphaproteobacteria</taxon>
        <taxon>Sphingomonadales</taxon>
        <taxon>Sphingomonadaceae</taxon>
        <taxon>Novosphingobium</taxon>
    </lineage>
</organism>
<feature type="domain" description="EF-hand" evidence="3">
    <location>
        <begin position="131"/>
        <end position="145"/>
    </location>
</feature>
<dbReference type="OrthoDB" id="6706523at2"/>
<evidence type="ECO:0000256" key="1">
    <source>
        <dbReference type="SAM" id="MobiDB-lite"/>
    </source>
</evidence>
<dbReference type="RefSeq" id="WP_103093938.1">
    <property type="nucleotide sequence ID" value="NZ_LYMM01000001.1"/>
</dbReference>
<sequence length="152" mass="16159">MTKTHFSTGIAALALALAASQGAAAQSNEERRAAPGHGKEAFLRENDSDHDGRVTAAEFTAARTAKYHTFDLDGDGKVSEAEYVGEFTARFKDAKVPEGQLKQAHVRFGVLDTDKDGNLSLAEFNASGDRMFKKLDSNGDGVVDAADTSGSY</sequence>
<feature type="chain" id="PRO_5014416111" description="EF-hand domain-containing protein" evidence="2">
    <location>
        <begin position="26"/>
        <end position="152"/>
    </location>
</feature>
<dbReference type="AlphaFoldDB" id="A0A2K2G6I7"/>
<evidence type="ECO:0000259" key="3">
    <source>
        <dbReference type="Pfam" id="PF13202"/>
    </source>
</evidence>
<comment type="caution">
    <text evidence="4">The sequence shown here is derived from an EMBL/GenBank/DDBJ whole genome shotgun (WGS) entry which is preliminary data.</text>
</comment>
<dbReference type="InterPro" id="IPR011992">
    <property type="entry name" value="EF-hand-dom_pair"/>
</dbReference>
<evidence type="ECO:0000256" key="2">
    <source>
        <dbReference type="SAM" id="SignalP"/>
    </source>
</evidence>
<dbReference type="Pfam" id="PF13202">
    <property type="entry name" value="EF-hand_5"/>
    <property type="match status" value="3"/>
</dbReference>
<dbReference type="PROSITE" id="PS00018">
    <property type="entry name" value="EF_HAND_1"/>
    <property type="match status" value="2"/>
</dbReference>
<feature type="domain" description="EF-hand" evidence="3">
    <location>
        <begin position="108"/>
        <end position="125"/>
    </location>
</feature>
<protein>
    <recommendedName>
        <fullName evidence="3">EF-hand domain-containing protein</fullName>
    </recommendedName>
</protein>
<feature type="domain" description="EF-hand" evidence="3">
    <location>
        <begin position="70"/>
        <end position="83"/>
    </location>
</feature>
<dbReference type="InterPro" id="IPR002048">
    <property type="entry name" value="EF_hand_dom"/>
</dbReference>
<accession>A0A2K2G6I7</accession>
<feature type="region of interest" description="Disordered" evidence="1">
    <location>
        <begin position="24"/>
        <end position="50"/>
    </location>
</feature>
<name>A0A2K2G6I7_9SPHN</name>
<dbReference type="GO" id="GO:0005509">
    <property type="term" value="F:calcium ion binding"/>
    <property type="evidence" value="ECO:0007669"/>
    <property type="project" value="InterPro"/>
</dbReference>
<evidence type="ECO:0000313" key="5">
    <source>
        <dbReference type="Proteomes" id="UP000236327"/>
    </source>
</evidence>
<gene>
    <name evidence="4" type="ORF">A8V01_00175</name>
</gene>
<proteinExistence type="predicted"/>
<keyword evidence="5" id="KW-1185">Reference proteome</keyword>
<feature type="compositionally biased region" description="Basic and acidic residues" evidence="1">
    <location>
        <begin position="28"/>
        <end position="50"/>
    </location>
</feature>
<dbReference type="Gene3D" id="1.10.238.10">
    <property type="entry name" value="EF-hand"/>
    <property type="match status" value="2"/>
</dbReference>
<dbReference type="InterPro" id="IPR018247">
    <property type="entry name" value="EF_Hand_1_Ca_BS"/>
</dbReference>
<feature type="signal peptide" evidence="2">
    <location>
        <begin position="1"/>
        <end position="25"/>
    </location>
</feature>
<reference evidence="4 5" key="1">
    <citation type="submission" date="2016-05" db="EMBL/GenBank/DDBJ databases">
        <title>Complete genome sequence of Novosphingobium guangzhouense SA925(T).</title>
        <authorList>
            <person name="Sha S."/>
        </authorList>
    </citation>
    <scope>NUCLEOTIDE SEQUENCE [LARGE SCALE GENOMIC DNA]</scope>
    <source>
        <strain evidence="4 5">SA925</strain>
    </source>
</reference>
<dbReference type="Proteomes" id="UP000236327">
    <property type="component" value="Unassembled WGS sequence"/>
</dbReference>
<evidence type="ECO:0000313" key="4">
    <source>
        <dbReference type="EMBL" id="PNU06653.1"/>
    </source>
</evidence>